<dbReference type="Gene3D" id="1.10.510.10">
    <property type="entry name" value="Transferase(Phosphotransferase) domain 1"/>
    <property type="match status" value="1"/>
</dbReference>
<keyword evidence="5" id="KW-0067">ATP-binding</keyword>
<comment type="caution">
    <text evidence="7">The sequence shown here is derived from an EMBL/GenBank/DDBJ whole genome shotgun (WGS) entry which is preliminary data.</text>
</comment>
<evidence type="ECO:0000256" key="3">
    <source>
        <dbReference type="ARBA" id="ARBA00022741"/>
    </source>
</evidence>
<dbReference type="InterPro" id="IPR011009">
    <property type="entry name" value="Kinase-like_dom_sf"/>
</dbReference>
<sequence>MHVLELLDHFEHHGPNGTHLCLVLPVMISDGAGMTVTMTSHSADYVRAISKQILFGLDFLHRLGIIHCDLQPANIRFSLAGVNELDLDPPEFSPVRWLEGVQADDSAPEYLIPSQRRRGQLDGADPHTLFVKIGDLGGAVWSSQHDQWPVTPRALRPPELICRDTWEANIDLWTLGCTIFELATNEPLFPIGTFGLSAEQIDREHSRLIEQIFGNDGQTNERFTKHVEDRLPPDFGIKNIQRLSWLLLSMLQISPEKRMSAAQLLDHIFLEGVPES</sequence>
<evidence type="ECO:0000256" key="1">
    <source>
        <dbReference type="ARBA" id="ARBA00022527"/>
    </source>
</evidence>
<dbReference type="SUPFAM" id="SSF56112">
    <property type="entry name" value="Protein kinase-like (PK-like)"/>
    <property type="match status" value="1"/>
</dbReference>
<proteinExistence type="predicted"/>
<keyword evidence="3" id="KW-0547">Nucleotide-binding</keyword>
<evidence type="ECO:0000313" key="8">
    <source>
        <dbReference type="Proteomes" id="UP001583193"/>
    </source>
</evidence>
<feature type="domain" description="Protein kinase" evidence="6">
    <location>
        <begin position="1"/>
        <end position="270"/>
    </location>
</feature>
<accession>A0ABR3WW47</accession>
<protein>
    <recommendedName>
        <fullName evidence="6">Protein kinase domain-containing protein</fullName>
    </recommendedName>
</protein>
<name>A0ABR3WW47_9EURO</name>
<dbReference type="Gene3D" id="3.30.200.20">
    <property type="entry name" value="Phosphorylase Kinase, domain 1"/>
    <property type="match status" value="1"/>
</dbReference>
<dbReference type="PANTHER" id="PTHR45646">
    <property type="entry name" value="SERINE/THREONINE-PROTEIN KINASE DOA-RELATED"/>
    <property type="match status" value="1"/>
</dbReference>
<evidence type="ECO:0000256" key="4">
    <source>
        <dbReference type="ARBA" id="ARBA00022777"/>
    </source>
</evidence>
<dbReference type="Proteomes" id="UP001583193">
    <property type="component" value="Unassembled WGS sequence"/>
</dbReference>
<dbReference type="InterPro" id="IPR051175">
    <property type="entry name" value="CLK_kinases"/>
</dbReference>
<gene>
    <name evidence="7" type="ORF">Plec18167_008615</name>
</gene>
<organism evidence="7 8">
    <name type="scientific">Paecilomyces lecythidis</name>
    <dbReference type="NCBI Taxonomy" id="3004212"/>
    <lineage>
        <taxon>Eukaryota</taxon>
        <taxon>Fungi</taxon>
        <taxon>Dikarya</taxon>
        <taxon>Ascomycota</taxon>
        <taxon>Pezizomycotina</taxon>
        <taxon>Eurotiomycetes</taxon>
        <taxon>Eurotiomycetidae</taxon>
        <taxon>Eurotiales</taxon>
        <taxon>Thermoascaceae</taxon>
        <taxon>Paecilomyces</taxon>
    </lineage>
</organism>
<dbReference type="PROSITE" id="PS50011">
    <property type="entry name" value="PROTEIN_KINASE_DOM"/>
    <property type="match status" value="1"/>
</dbReference>
<dbReference type="InterPro" id="IPR000719">
    <property type="entry name" value="Prot_kinase_dom"/>
</dbReference>
<keyword evidence="4" id="KW-0418">Kinase</keyword>
<keyword evidence="2" id="KW-0808">Transferase</keyword>
<dbReference type="Pfam" id="PF00069">
    <property type="entry name" value="Pkinase"/>
    <property type="match status" value="2"/>
</dbReference>
<dbReference type="PANTHER" id="PTHR45646:SF11">
    <property type="entry name" value="SERINE_THREONINE-PROTEIN KINASE DOA"/>
    <property type="match status" value="1"/>
</dbReference>
<keyword evidence="8" id="KW-1185">Reference proteome</keyword>
<dbReference type="EMBL" id="JAVDPF010000043">
    <property type="protein sequence ID" value="KAL1867615.1"/>
    <property type="molecule type" value="Genomic_DNA"/>
</dbReference>
<reference evidence="7 8" key="1">
    <citation type="journal article" date="2024" name="IMA Fungus">
        <title>IMA Genome - F19 : A genome assembly and annotation guide to empower mycologists, including annotated draft genome sequences of Ceratocystis pirilliformis, Diaporthe australafricana, Fusarium ophioides, Paecilomyces lecythidis, and Sporothrix stenoceras.</title>
        <authorList>
            <person name="Aylward J."/>
            <person name="Wilson A.M."/>
            <person name="Visagie C.M."/>
            <person name="Spraker J."/>
            <person name="Barnes I."/>
            <person name="Buitendag C."/>
            <person name="Ceriani C."/>
            <person name="Del Mar Angel L."/>
            <person name="du Plessis D."/>
            <person name="Fuchs T."/>
            <person name="Gasser K."/>
            <person name="Kramer D."/>
            <person name="Li W."/>
            <person name="Munsamy K."/>
            <person name="Piso A."/>
            <person name="Price J.L."/>
            <person name="Sonnekus B."/>
            <person name="Thomas C."/>
            <person name="van der Nest A."/>
            <person name="van Dijk A."/>
            <person name="van Heerden A."/>
            <person name="van Vuuren N."/>
            <person name="Yilmaz N."/>
            <person name="Duong T.A."/>
            <person name="van der Merwe N.A."/>
            <person name="Wingfield M.J."/>
            <person name="Wingfield B.D."/>
        </authorList>
    </citation>
    <scope>NUCLEOTIDE SEQUENCE [LARGE SCALE GENOMIC DNA]</scope>
    <source>
        <strain evidence="7 8">CMW 18167</strain>
    </source>
</reference>
<evidence type="ECO:0000256" key="5">
    <source>
        <dbReference type="ARBA" id="ARBA00022840"/>
    </source>
</evidence>
<evidence type="ECO:0000259" key="6">
    <source>
        <dbReference type="PROSITE" id="PS50011"/>
    </source>
</evidence>
<keyword evidence="1" id="KW-0723">Serine/threonine-protein kinase</keyword>
<evidence type="ECO:0000313" key="7">
    <source>
        <dbReference type="EMBL" id="KAL1867615.1"/>
    </source>
</evidence>
<evidence type="ECO:0000256" key="2">
    <source>
        <dbReference type="ARBA" id="ARBA00022679"/>
    </source>
</evidence>
<dbReference type="SMART" id="SM00220">
    <property type="entry name" value="S_TKc"/>
    <property type="match status" value="1"/>
</dbReference>